<evidence type="ECO:0000313" key="10">
    <source>
        <dbReference type="EMBL" id="KAG0150136.1"/>
    </source>
</evidence>
<feature type="chain" id="PRO_5040306435" description="superoxide dismutase" evidence="8">
    <location>
        <begin position="20"/>
        <end position="330"/>
    </location>
</feature>
<comment type="catalytic activity">
    <reaction evidence="6">
        <text>2 superoxide + 2 H(+) = H2O2 + O2</text>
        <dbReference type="Rhea" id="RHEA:20696"/>
        <dbReference type="ChEBI" id="CHEBI:15378"/>
        <dbReference type="ChEBI" id="CHEBI:15379"/>
        <dbReference type="ChEBI" id="CHEBI:16240"/>
        <dbReference type="ChEBI" id="CHEBI:18421"/>
        <dbReference type="EC" id="1.15.1.1"/>
    </reaction>
</comment>
<dbReference type="PANTHER" id="PTHR20910:SF1">
    <property type="entry name" value="SUPEROXIDE DISMUTASE COPPER_ZINC BINDING DOMAIN-CONTAINING PROTEIN"/>
    <property type="match status" value="1"/>
</dbReference>
<comment type="caution">
    <text evidence="10">The sequence shown here is derived from an EMBL/GenBank/DDBJ whole genome shotgun (WGS) entry which is preliminary data.</text>
</comment>
<dbReference type="InterPro" id="IPR036423">
    <property type="entry name" value="SOD-like_Cu/Zn_dom_sf"/>
</dbReference>
<gene>
    <name evidence="10" type="ORF">CROQUDRAFT_88431</name>
</gene>
<dbReference type="FunFam" id="2.60.40.200:FF:000007">
    <property type="entry name" value="Cell surface Cu-only superoxide dismutase 5"/>
    <property type="match status" value="1"/>
</dbReference>
<dbReference type="Proteomes" id="UP000886653">
    <property type="component" value="Unassembled WGS sequence"/>
</dbReference>
<evidence type="ECO:0000313" key="11">
    <source>
        <dbReference type="Proteomes" id="UP000886653"/>
    </source>
</evidence>
<comment type="subcellular location">
    <subcellularLocation>
        <location evidence="1">Cell envelope</location>
    </subcellularLocation>
    <subcellularLocation>
        <location evidence="2">Secreted</location>
    </subcellularLocation>
</comment>
<feature type="signal peptide" evidence="8">
    <location>
        <begin position="1"/>
        <end position="19"/>
    </location>
</feature>
<keyword evidence="11" id="KW-1185">Reference proteome</keyword>
<evidence type="ECO:0000256" key="7">
    <source>
        <dbReference type="SAM" id="Phobius"/>
    </source>
</evidence>
<dbReference type="EMBL" id="MU167222">
    <property type="protein sequence ID" value="KAG0150136.1"/>
    <property type="molecule type" value="Genomic_DNA"/>
</dbReference>
<organism evidence="10 11">
    <name type="scientific">Cronartium quercuum f. sp. fusiforme G11</name>
    <dbReference type="NCBI Taxonomy" id="708437"/>
    <lineage>
        <taxon>Eukaryota</taxon>
        <taxon>Fungi</taxon>
        <taxon>Dikarya</taxon>
        <taxon>Basidiomycota</taxon>
        <taxon>Pucciniomycotina</taxon>
        <taxon>Pucciniomycetes</taxon>
        <taxon>Pucciniales</taxon>
        <taxon>Coleosporiaceae</taxon>
        <taxon>Cronartium</taxon>
    </lineage>
</organism>
<proteinExistence type="inferred from homology"/>
<comment type="similarity">
    <text evidence="3">Belongs to the Cu-Zn superoxide dismutase family.</text>
</comment>
<dbReference type="GO" id="GO:0004784">
    <property type="term" value="F:superoxide dismutase activity"/>
    <property type="evidence" value="ECO:0007669"/>
    <property type="project" value="UniProtKB-EC"/>
</dbReference>
<dbReference type="PANTHER" id="PTHR20910">
    <property type="entry name" value="AGAP001623-PA"/>
    <property type="match status" value="1"/>
</dbReference>
<evidence type="ECO:0000256" key="1">
    <source>
        <dbReference type="ARBA" id="ARBA00004196"/>
    </source>
</evidence>
<dbReference type="GO" id="GO:0005576">
    <property type="term" value="C:extracellular region"/>
    <property type="evidence" value="ECO:0007669"/>
    <property type="project" value="UniProtKB-SubCell"/>
</dbReference>
<dbReference type="GO" id="GO:0046872">
    <property type="term" value="F:metal ion binding"/>
    <property type="evidence" value="ECO:0007669"/>
    <property type="project" value="InterPro"/>
</dbReference>
<evidence type="ECO:0000256" key="6">
    <source>
        <dbReference type="ARBA" id="ARBA00049204"/>
    </source>
</evidence>
<keyword evidence="7" id="KW-0812">Transmembrane</keyword>
<protein>
    <recommendedName>
        <fullName evidence="4">superoxide dismutase</fullName>
        <ecNumber evidence="4">1.15.1.1</ecNumber>
    </recommendedName>
</protein>
<evidence type="ECO:0000259" key="9">
    <source>
        <dbReference type="Pfam" id="PF00080"/>
    </source>
</evidence>
<dbReference type="Gene3D" id="2.60.40.200">
    <property type="entry name" value="Superoxide dismutase, copper/zinc binding domain"/>
    <property type="match status" value="1"/>
</dbReference>
<dbReference type="OrthoDB" id="2015551at2759"/>
<evidence type="ECO:0000256" key="8">
    <source>
        <dbReference type="SAM" id="SignalP"/>
    </source>
</evidence>
<dbReference type="Pfam" id="PF00080">
    <property type="entry name" value="Sod_Cu"/>
    <property type="match status" value="1"/>
</dbReference>
<evidence type="ECO:0000256" key="2">
    <source>
        <dbReference type="ARBA" id="ARBA00004613"/>
    </source>
</evidence>
<feature type="transmembrane region" description="Helical" evidence="7">
    <location>
        <begin position="308"/>
        <end position="329"/>
    </location>
</feature>
<keyword evidence="7" id="KW-0472">Membrane</keyword>
<feature type="domain" description="Superoxide dismutase copper/zinc binding" evidence="9">
    <location>
        <begin position="56"/>
        <end position="177"/>
    </location>
</feature>
<keyword evidence="7" id="KW-1133">Transmembrane helix</keyword>
<keyword evidence="5" id="KW-0964">Secreted</keyword>
<dbReference type="EC" id="1.15.1.1" evidence="4"/>
<evidence type="ECO:0000256" key="5">
    <source>
        <dbReference type="ARBA" id="ARBA00022525"/>
    </source>
</evidence>
<reference evidence="10" key="1">
    <citation type="submission" date="2013-11" db="EMBL/GenBank/DDBJ databases">
        <title>Genome sequence of the fusiform rust pathogen reveals effectors for host alternation and coevolution with pine.</title>
        <authorList>
            <consortium name="DOE Joint Genome Institute"/>
            <person name="Smith K."/>
            <person name="Pendleton A."/>
            <person name="Kubisiak T."/>
            <person name="Anderson C."/>
            <person name="Salamov A."/>
            <person name="Aerts A."/>
            <person name="Riley R."/>
            <person name="Clum A."/>
            <person name="Lindquist E."/>
            <person name="Ence D."/>
            <person name="Campbell M."/>
            <person name="Kronenberg Z."/>
            <person name="Feau N."/>
            <person name="Dhillon B."/>
            <person name="Hamelin R."/>
            <person name="Burleigh J."/>
            <person name="Smith J."/>
            <person name="Yandell M."/>
            <person name="Nelson C."/>
            <person name="Grigoriev I."/>
            <person name="Davis J."/>
        </authorList>
    </citation>
    <scope>NUCLEOTIDE SEQUENCE</scope>
    <source>
        <strain evidence="10">G11</strain>
    </source>
</reference>
<evidence type="ECO:0000256" key="3">
    <source>
        <dbReference type="ARBA" id="ARBA00010457"/>
    </source>
</evidence>
<accession>A0A9P6NV61</accession>
<dbReference type="AlphaFoldDB" id="A0A9P6NV61"/>
<name>A0A9P6NV61_9BASI</name>
<evidence type="ECO:0000256" key="4">
    <source>
        <dbReference type="ARBA" id="ARBA00012682"/>
    </source>
</evidence>
<dbReference type="SUPFAM" id="SSF49329">
    <property type="entry name" value="Cu,Zn superoxide dismutase-like"/>
    <property type="match status" value="1"/>
</dbReference>
<dbReference type="InterPro" id="IPR001424">
    <property type="entry name" value="SOD_Cu_Zn_dom"/>
</dbReference>
<dbReference type="InterPro" id="IPR053257">
    <property type="entry name" value="Cu-only_SOD"/>
</dbReference>
<sequence length="330" mass="35102">MFTPFFTTLLITIIPFTIASDPITYTPTTTSTSNISTITQSTINALAILNGSYGISGQISFTLEQPSEDVNLKISINGLNTFNSSAQYSYHIHTNPISPDGNCSSALGHLDPLSVTDSITCDPLLPQYCQEGDLAGRHGKLLGNVSTIELNYTDHYIRFWTQPFSILGRSIVIHAPNTTRLACGNITSFVDGTADINGIPNGNSSNYVKDYPSKALPAGPKYTPFIGANTTDTAALAAITLPATLPDVDSQPNIILTTSTFPRTVNGTAGSYTLPVAVAAPTGFTYTMGASLPTQSNLPVKLDAKNSMATSIHSFSSISLIFSFLLLFLI</sequence>
<keyword evidence="8" id="KW-0732">Signal</keyword>